<dbReference type="InterPro" id="IPR021903">
    <property type="entry name" value="DUF3515"/>
</dbReference>
<evidence type="ECO:0000256" key="1">
    <source>
        <dbReference type="SAM" id="SignalP"/>
    </source>
</evidence>
<keyword evidence="3" id="KW-1185">Reference proteome</keyword>
<dbReference type="Pfam" id="PF12028">
    <property type="entry name" value="DUF3515"/>
    <property type="match status" value="1"/>
</dbReference>
<dbReference type="RefSeq" id="WP_382393946.1">
    <property type="nucleotide sequence ID" value="NZ_JBHTCQ010000002.1"/>
</dbReference>
<gene>
    <name evidence="2" type="ORF">ACFQQL_10185</name>
</gene>
<sequence length="165" mass="16791">MPRSARPALLAAVLLAVTACSTPVEVPPGTHASDPACGEVLVATPETLLGAQRRDTASQATTAWGEPPVRLRCGVEPPGPTTDRCVSVETAAGEAVDWISLHETEPQDDGGGWTFVTYGRTPAVEVEVPVAAVGGGQATAFLAELGPAVGVVEPDRTCVGPQDVG</sequence>
<name>A0ABW2Q7J4_9MICO</name>
<feature type="chain" id="PRO_5046990428" evidence="1">
    <location>
        <begin position="27"/>
        <end position="165"/>
    </location>
</feature>
<proteinExistence type="predicted"/>
<dbReference type="Proteomes" id="UP001596455">
    <property type="component" value="Unassembled WGS sequence"/>
</dbReference>
<keyword evidence="1" id="KW-0732">Signal</keyword>
<evidence type="ECO:0000313" key="2">
    <source>
        <dbReference type="EMBL" id="MFC7405474.1"/>
    </source>
</evidence>
<organism evidence="2 3">
    <name type="scientific">Georgenia alba</name>
    <dbReference type="NCBI Taxonomy" id="2233858"/>
    <lineage>
        <taxon>Bacteria</taxon>
        <taxon>Bacillati</taxon>
        <taxon>Actinomycetota</taxon>
        <taxon>Actinomycetes</taxon>
        <taxon>Micrococcales</taxon>
        <taxon>Bogoriellaceae</taxon>
        <taxon>Georgenia</taxon>
    </lineage>
</organism>
<evidence type="ECO:0000313" key="3">
    <source>
        <dbReference type="Proteomes" id="UP001596455"/>
    </source>
</evidence>
<comment type="caution">
    <text evidence="2">The sequence shown here is derived from an EMBL/GenBank/DDBJ whole genome shotgun (WGS) entry which is preliminary data.</text>
</comment>
<dbReference type="EMBL" id="JBHTCQ010000002">
    <property type="protein sequence ID" value="MFC7405474.1"/>
    <property type="molecule type" value="Genomic_DNA"/>
</dbReference>
<protein>
    <submittedName>
        <fullName evidence="2">DUF3515 family protein</fullName>
    </submittedName>
</protein>
<feature type="signal peptide" evidence="1">
    <location>
        <begin position="1"/>
        <end position="26"/>
    </location>
</feature>
<accession>A0ABW2Q7J4</accession>
<reference evidence="3" key="1">
    <citation type="journal article" date="2019" name="Int. J. Syst. Evol. Microbiol.">
        <title>The Global Catalogue of Microorganisms (GCM) 10K type strain sequencing project: providing services to taxonomists for standard genome sequencing and annotation.</title>
        <authorList>
            <consortium name="The Broad Institute Genomics Platform"/>
            <consortium name="The Broad Institute Genome Sequencing Center for Infectious Disease"/>
            <person name="Wu L."/>
            <person name="Ma J."/>
        </authorList>
    </citation>
    <scope>NUCLEOTIDE SEQUENCE [LARGE SCALE GENOMIC DNA]</scope>
    <source>
        <strain evidence="3">JCM 1490</strain>
    </source>
</reference>
<dbReference type="PROSITE" id="PS51257">
    <property type="entry name" value="PROKAR_LIPOPROTEIN"/>
    <property type="match status" value="1"/>
</dbReference>